<dbReference type="Proteomes" id="UP000664521">
    <property type="component" value="Unassembled WGS sequence"/>
</dbReference>
<evidence type="ECO:0000313" key="2">
    <source>
        <dbReference type="Proteomes" id="UP000664521"/>
    </source>
</evidence>
<evidence type="ECO:0008006" key="3">
    <source>
        <dbReference type="Google" id="ProtNLM"/>
    </source>
</evidence>
<gene>
    <name evidence="1" type="ORF">HETSPECPRED_009064</name>
</gene>
<dbReference type="OrthoDB" id="3647at2759"/>
<keyword evidence="2" id="KW-1185">Reference proteome</keyword>
<reference evidence="1" key="1">
    <citation type="submission" date="2021-03" db="EMBL/GenBank/DDBJ databases">
        <authorList>
            <person name="Tagirdzhanova G."/>
        </authorList>
    </citation>
    <scope>NUCLEOTIDE SEQUENCE</scope>
</reference>
<dbReference type="Gene3D" id="3.40.50.150">
    <property type="entry name" value="Vaccinia Virus protein VP39"/>
    <property type="match status" value="1"/>
</dbReference>
<sequence length="234" mass="25688">MTTEFTQDNRRYFDDLAAKYDFPPWMQEISARITTYLQEQLVFLGLSEGATDGGVSLLDYACGTGLVSRALGPYVDSIQALDLSANMVARYKDLAASSSLASVKGAIARVGNILTDELANEELHGFSIAAICAALHHVENPALAISKLAGRLRTEGVLLAIDFVEDGVAQYDSPAEHTIHKHGFSRDEMKGMMDDTGLVDFEWREMPGKVALMMDNDHPIFRTVFLARAVRKSI</sequence>
<dbReference type="SUPFAM" id="SSF53335">
    <property type="entry name" value="S-adenosyl-L-methionine-dependent methyltransferases"/>
    <property type="match status" value="1"/>
</dbReference>
<proteinExistence type="predicted"/>
<name>A0A8H3FZP4_9LECA</name>
<protein>
    <recommendedName>
        <fullName evidence="3">Methyltransferase domain-containing protein</fullName>
    </recommendedName>
</protein>
<evidence type="ECO:0000313" key="1">
    <source>
        <dbReference type="EMBL" id="CAF9933957.1"/>
    </source>
</evidence>
<comment type="caution">
    <text evidence="1">The sequence shown here is derived from an EMBL/GenBank/DDBJ whole genome shotgun (WGS) entry which is preliminary data.</text>
</comment>
<dbReference type="EMBL" id="CAJPDS010000071">
    <property type="protein sequence ID" value="CAF9933957.1"/>
    <property type="molecule type" value="Genomic_DNA"/>
</dbReference>
<accession>A0A8H3FZP4</accession>
<dbReference type="InterPro" id="IPR029063">
    <property type="entry name" value="SAM-dependent_MTases_sf"/>
</dbReference>
<dbReference type="AlphaFoldDB" id="A0A8H3FZP4"/>
<organism evidence="1 2">
    <name type="scientific">Heterodermia speciosa</name>
    <dbReference type="NCBI Taxonomy" id="116794"/>
    <lineage>
        <taxon>Eukaryota</taxon>
        <taxon>Fungi</taxon>
        <taxon>Dikarya</taxon>
        <taxon>Ascomycota</taxon>
        <taxon>Pezizomycotina</taxon>
        <taxon>Lecanoromycetes</taxon>
        <taxon>OSLEUM clade</taxon>
        <taxon>Lecanoromycetidae</taxon>
        <taxon>Caliciales</taxon>
        <taxon>Physciaceae</taxon>
        <taxon>Heterodermia</taxon>
    </lineage>
</organism>
<dbReference type="Pfam" id="PF13489">
    <property type="entry name" value="Methyltransf_23"/>
    <property type="match status" value="1"/>
</dbReference>